<name>A0AAX4KAX0_9TREE</name>
<feature type="region of interest" description="Disordered" evidence="1">
    <location>
        <begin position="1"/>
        <end position="34"/>
    </location>
</feature>
<accession>A0AAX4KAX0</accession>
<feature type="compositionally biased region" description="Basic and acidic residues" evidence="1">
    <location>
        <begin position="1"/>
        <end position="12"/>
    </location>
</feature>
<protein>
    <recommendedName>
        <fullName evidence="4">DNA/RNA-binding protein Alba-like domain-containing protein</fullName>
    </recommendedName>
</protein>
<proteinExistence type="predicted"/>
<evidence type="ECO:0000313" key="2">
    <source>
        <dbReference type="EMBL" id="WWD02775.1"/>
    </source>
</evidence>
<keyword evidence="3" id="KW-1185">Reference proteome</keyword>
<reference evidence="2 3" key="1">
    <citation type="submission" date="2024-01" db="EMBL/GenBank/DDBJ databases">
        <title>Comparative genomics of Cryptococcus and Kwoniella reveals pathogenesis evolution and contrasting modes of karyotype evolution via chromosome fusion or intercentromeric recombination.</title>
        <authorList>
            <person name="Coelho M.A."/>
            <person name="David-Palma M."/>
            <person name="Shea T."/>
            <person name="Bowers K."/>
            <person name="McGinley-Smith S."/>
            <person name="Mohammad A.W."/>
            <person name="Gnirke A."/>
            <person name="Yurkov A.M."/>
            <person name="Nowrousian M."/>
            <person name="Sun S."/>
            <person name="Cuomo C.A."/>
            <person name="Heitman J."/>
        </authorList>
    </citation>
    <scope>NUCLEOTIDE SEQUENCE [LARGE SCALE GENOMIC DNA]</scope>
    <source>
        <strain evidence="2 3">PYCC6329</strain>
    </source>
</reference>
<evidence type="ECO:0008006" key="4">
    <source>
        <dbReference type="Google" id="ProtNLM"/>
    </source>
</evidence>
<gene>
    <name evidence="2" type="ORF">V865_000817</name>
</gene>
<sequence length="299" mass="33422">MVDPERNEDKGSSSRVQAQSAKQPSKPIDINPNEPYKMRITSGGSISSYVDFAINFLNNNPHTPLVLHTLPPPQPNQKNTEVEPSTTSKYSTTLLTCTTTISRLISVVEIIKRSYIEQLRSSSNDSKAKTKGKMRMSKGIWQYTESALYHPPVPDPGTVSEEGIAGEMNGLERVLKGKLRPKMTHHPYLTITLSTIPLGLEQKRNVTVQHTLVKAKNSKKNKKASKTSHDDEREEEGTLIEVDKKDDDNEDKKVVSEDKIQNRKDTKGVKRSSDTEDQNKIGKKRKITKSSKGTVSVKI</sequence>
<dbReference type="RefSeq" id="XP_066080742.1">
    <property type="nucleotide sequence ID" value="XM_066224645.1"/>
</dbReference>
<dbReference type="EMBL" id="CP144089">
    <property type="protein sequence ID" value="WWD02775.1"/>
    <property type="molecule type" value="Genomic_DNA"/>
</dbReference>
<feature type="compositionally biased region" description="Polar residues" evidence="1">
    <location>
        <begin position="290"/>
        <end position="299"/>
    </location>
</feature>
<dbReference type="Proteomes" id="UP001358614">
    <property type="component" value="Chromosome 1"/>
</dbReference>
<dbReference type="AlphaFoldDB" id="A0AAX4KAX0"/>
<dbReference type="KEGG" id="ker:91099621"/>
<feature type="compositionally biased region" description="Polar residues" evidence="1">
    <location>
        <begin position="13"/>
        <end position="23"/>
    </location>
</feature>
<feature type="compositionally biased region" description="Basic and acidic residues" evidence="1">
    <location>
        <begin position="241"/>
        <end position="280"/>
    </location>
</feature>
<feature type="region of interest" description="Disordered" evidence="1">
    <location>
        <begin position="212"/>
        <end position="299"/>
    </location>
</feature>
<dbReference type="GeneID" id="91099621"/>
<evidence type="ECO:0000256" key="1">
    <source>
        <dbReference type="SAM" id="MobiDB-lite"/>
    </source>
</evidence>
<evidence type="ECO:0000313" key="3">
    <source>
        <dbReference type="Proteomes" id="UP001358614"/>
    </source>
</evidence>
<feature type="compositionally biased region" description="Basic residues" evidence="1">
    <location>
        <begin position="216"/>
        <end position="226"/>
    </location>
</feature>
<organism evidence="2 3">
    <name type="scientific">Kwoniella europaea PYCC6329</name>
    <dbReference type="NCBI Taxonomy" id="1423913"/>
    <lineage>
        <taxon>Eukaryota</taxon>
        <taxon>Fungi</taxon>
        <taxon>Dikarya</taxon>
        <taxon>Basidiomycota</taxon>
        <taxon>Agaricomycotina</taxon>
        <taxon>Tremellomycetes</taxon>
        <taxon>Tremellales</taxon>
        <taxon>Cryptococcaceae</taxon>
        <taxon>Kwoniella</taxon>
    </lineage>
</organism>